<dbReference type="RefSeq" id="XP_070866782.1">
    <property type="nucleotide sequence ID" value="XM_071009223.1"/>
</dbReference>
<feature type="compositionally biased region" description="Low complexity" evidence="1">
    <location>
        <begin position="252"/>
        <end position="267"/>
    </location>
</feature>
<accession>A0ABR4DCI9</accession>
<name>A0ABR4DCI9_9PEZI</name>
<protein>
    <submittedName>
        <fullName evidence="2">Uncharacterized protein</fullName>
    </submittedName>
</protein>
<dbReference type="GeneID" id="98123867"/>
<dbReference type="Proteomes" id="UP001600064">
    <property type="component" value="Unassembled WGS sequence"/>
</dbReference>
<evidence type="ECO:0000313" key="2">
    <source>
        <dbReference type="EMBL" id="KAL2268055.1"/>
    </source>
</evidence>
<feature type="region of interest" description="Disordered" evidence="1">
    <location>
        <begin position="252"/>
        <end position="292"/>
    </location>
</feature>
<sequence length="311" mass="32731">MTRLGVGHWATKVTVKMGPAWLLLGCLATVGAQSTATLTFSSTSGQCNGVGFSSCHRLTQLLAECAKKHAKAEDNVACFCTQDMLDAMVYCKGEVRSCLSTYHADAPYDGMMSVWEERCQPHLTTLYPSSTLTTPTLASPTATADPDGCKAAWKACQSRDDHLRSCMRSLTTDVTHTITGPPAWTKTVTLVTAAPNHEEILSGCLCQEHHLALASACYVDRSHCHPGFTHALSGAIESRFCGTGWATRASITATSTAPSPTQTQTATNGESDGATEPIPVSTATQSAAGNGGPRPWQGGAVFLFPAAALGF</sequence>
<reference evidence="2 3" key="1">
    <citation type="journal article" date="2024" name="Commun. Biol.">
        <title>Comparative genomic analysis of thermophilic fungi reveals convergent evolutionary adaptations and gene losses.</title>
        <authorList>
            <person name="Steindorff A.S."/>
            <person name="Aguilar-Pontes M.V."/>
            <person name="Robinson A.J."/>
            <person name="Andreopoulos B."/>
            <person name="LaButti K."/>
            <person name="Kuo A."/>
            <person name="Mondo S."/>
            <person name="Riley R."/>
            <person name="Otillar R."/>
            <person name="Haridas S."/>
            <person name="Lipzen A."/>
            <person name="Grimwood J."/>
            <person name="Schmutz J."/>
            <person name="Clum A."/>
            <person name="Reid I.D."/>
            <person name="Moisan M.C."/>
            <person name="Butler G."/>
            <person name="Nguyen T.T.M."/>
            <person name="Dewar K."/>
            <person name="Conant G."/>
            <person name="Drula E."/>
            <person name="Henrissat B."/>
            <person name="Hansel C."/>
            <person name="Singer S."/>
            <person name="Hutchinson M.I."/>
            <person name="de Vries R.P."/>
            <person name="Natvig D.O."/>
            <person name="Powell A.J."/>
            <person name="Tsang A."/>
            <person name="Grigoriev I.V."/>
        </authorList>
    </citation>
    <scope>NUCLEOTIDE SEQUENCE [LARGE SCALE GENOMIC DNA]</scope>
    <source>
        <strain evidence="2 3">ATCC 22073</strain>
    </source>
</reference>
<evidence type="ECO:0000256" key="1">
    <source>
        <dbReference type="SAM" id="MobiDB-lite"/>
    </source>
</evidence>
<proteinExistence type="predicted"/>
<organism evidence="2 3">
    <name type="scientific">Remersonia thermophila</name>
    <dbReference type="NCBI Taxonomy" id="72144"/>
    <lineage>
        <taxon>Eukaryota</taxon>
        <taxon>Fungi</taxon>
        <taxon>Dikarya</taxon>
        <taxon>Ascomycota</taxon>
        <taxon>Pezizomycotina</taxon>
        <taxon>Sordariomycetes</taxon>
        <taxon>Sordariomycetidae</taxon>
        <taxon>Sordariales</taxon>
        <taxon>Sordariales incertae sedis</taxon>
        <taxon>Remersonia</taxon>
    </lineage>
</organism>
<comment type="caution">
    <text evidence="2">The sequence shown here is derived from an EMBL/GenBank/DDBJ whole genome shotgun (WGS) entry which is preliminary data.</text>
</comment>
<keyword evidence="3" id="KW-1185">Reference proteome</keyword>
<evidence type="ECO:0000313" key="3">
    <source>
        <dbReference type="Proteomes" id="UP001600064"/>
    </source>
</evidence>
<gene>
    <name evidence="2" type="ORF">VTJ83DRAFT_2901</name>
</gene>
<dbReference type="EMBL" id="JAZGUE010000003">
    <property type="protein sequence ID" value="KAL2268055.1"/>
    <property type="molecule type" value="Genomic_DNA"/>
</dbReference>